<feature type="short sequence motif" description="Histidine triad motif" evidence="1">
    <location>
        <begin position="104"/>
        <end position="108"/>
    </location>
</feature>
<dbReference type="Pfam" id="PF11969">
    <property type="entry name" value="DcpS_C"/>
    <property type="match status" value="1"/>
</dbReference>
<dbReference type="SUPFAM" id="SSF54197">
    <property type="entry name" value="HIT-like"/>
    <property type="match status" value="1"/>
</dbReference>
<accession>A0AAV2TJ26</accession>
<evidence type="ECO:0000313" key="4">
    <source>
        <dbReference type="Proteomes" id="UP001497525"/>
    </source>
</evidence>
<evidence type="ECO:0000256" key="1">
    <source>
        <dbReference type="PROSITE-ProRule" id="PRU00464"/>
    </source>
</evidence>
<dbReference type="EMBL" id="CAXLJL010000312">
    <property type="protein sequence ID" value="CAL5136367.1"/>
    <property type="molecule type" value="Genomic_DNA"/>
</dbReference>
<gene>
    <name evidence="3" type="ORF">CDAUBV1_LOCUS10426</name>
</gene>
<dbReference type="PROSITE" id="PS51084">
    <property type="entry name" value="HIT_2"/>
    <property type="match status" value="1"/>
</dbReference>
<sequence length="149" mass="17467">MNTRCDYDMDCKFCKIARGESATTRYRYQSKNALVIDDYSPKAHYHYLCIPKIHIRNMTYLSPRDIPLLEEMWECANAVLNQLHPGTNQFLVGFHHPPYNSEHHLHLHIIGPASQAETHYLFRYPVFQPLDVVLAKMNTTRSDRQTECT</sequence>
<dbReference type="AlphaFoldDB" id="A0AAV2TJ26"/>
<dbReference type="Gene3D" id="3.30.428.10">
    <property type="entry name" value="HIT-like"/>
    <property type="match status" value="1"/>
</dbReference>
<dbReference type="InterPro" id="IPR011146">
    <property type="entry name" value="HIT-like"/>
</dbReference>
<organism evidence="3 4">
    <name type="scientific">Calicophoron daubneyi</name>
    <name type="common">Rumen fluke</name>
    <name type="synonym">Paramphistomum daubneyi</name>
    <dbReference type="NCBI Taxonomy" id="300641"/>
    <lineage>
        <taxon>Eukaryota</taxon>
        <taxon>Metazoa</taxon>
        <taxon>Spiralia</taxon>
        <taxon>Lophotrochozoa</taxon>
        <taxon>Platyhelminthes</taxon>
        <taxon>Trematoda</taxon>
        <taxon>Digenea</taxon>
        <taxon>Plagiorchiida</taxon>
        <taxon>Pronocephalata</taxon>
        <taxon>Paramphistomoidea</taxon>
        <taxon>Paramphistomidae</taxon>
        <taxon>Calicophoron</taxon>
    </lineage>
</organism>
<protein>
    <recommendedName>
        <fullName evidence="2">HIT domain-containing protein</fullName>
    </recommendedName>
</protein>
<dbReference type="PANTHER" id="PTHR12486">
    <property type="entry name" value="APRATAXIN-RELATED"/>
    <property type="match status" value="1"/>
</dbReference>
<reference evidence="3" key="1">
    <citation type="submission" date="2024-06" db="EMBL/GenBank/DDBJ databases">
        <authorList>
            <person name="Liu X."/>
            <person name="Lenzi L."/>
            <person name="Haldenby T S."/>
            <person name="Uol C."/>
        </authorList>
    </citation>
    <scope>NUCLEOTIDE SEQUENCE</scope>
</reference>
<comment type="caution">
    <text evidence="3">The sequence shown here is derived from an EMBL/GenBank/DDBJ whole genome shotgun (WGS) entry which is preliminary data.</text>
</comment>
<dbReference type="GO" id="GO:0003824">
    <property type="term" value="F:catalytic activity"/>
    <property type="evidence" value="ECO:0007669"/>
    <property type="project" value="InterPro"/>
</dbReference>
<name>A0AAV2TJ26_CALDB</name>
<evidence type="ECO:0000259" key="2">
    <source>
        <dbReference type="PROSITE" id="PS51084"/>
    </source>
</evidence>
<dbReference type="Proteomes" id="UP001497525">
    <property type="component" value="Unassembled WGS sequence"/>
</dbReference>
<proteinExistence type="predicted"/>
<dbReference type="InterPro" id="IPR036265">
    <property type="entry name" value="HIT-like_sf"/>
</dbReference>
<feature type="domain" description="HIT" evidence="2">
    <location>
        <begin position="12"/>
        <end position="120"/>
    </location>
</feature>
<evidence type="ECO:0000313" key="3">
    <source>
        <dbReference type="EMBL" id="CAL5136367.1"/>
    </source>
</evidence>